<reference evidence="3 4" key="1">
    <citation type="submission" date="2016-11" db="EMBL/GenBank/DDBJ databases">
        <title>Draft Genome Sequences of Nine Cyanobacterial Strains from Diverse Habitats.</title>
        <authorList>
            <person name="Zhu T."/>
            <person name="Hou S."/>
            <person name="Lu X."/>
            <person name="Hess W.R."/>
        </authorList>
    </citation>
    <scope>NUCLEOTIDE SEQUENCE [LARGE SCALE GENOMIC DNA]</scope>
    <source>
        <strain evidence="3 4">5.2 s.c.1</strain>
    </source>
</reference>
<dbReference type="AlphaFoldDB" id="A0A1U7HPG0"/>
<dbReference type="Pfam" id="PF09723">
    <property type="entry name" value="Zn_ribbon_8"/>
    <property type="match status" value="1"/>
</dbReference>
<dbReference type="STRING" id="247279.NIES1031_13790"/>
<dbReference type="NCBIfam" id="TIGR02605">
    <property type="entry name" value="CxxC_CxxC_SSSS"/>
    <property type="match status" value="1"/>
</dbReference>
<dbReference type="EMBL" id="MRCC01000010">
    <property type="protein sequence ID" value="OKH25438.1"/>
    <property type="molecule type" value="Genomic_DNA"/>
</dbReference>
<proteinExistence type="predicted"/>
<comment type="caution">
    <text evidence="3">The sequence shown here is derived from an EMBL/GenBank/DDBJ whole genome shotgun (WGS) entry which is preliminary data.</text>
</comment>
<feature type="domain" description="Putative regulatory protein FmdB zinc ribbon" evidence="2">
    <location>
        <begin position="1"/>
        <end position="41"/>
    </location>
</feature>
<evidence type="ECO:0000256" key="1">
    <source>
        <dbReference type="SAM" id="MobiDB-lite"/>
    </source>
</evidence>
<dbReference type="InterPro" id="IPR013429">
    <property type="entry name" value="Regulatory_FmdB_Zinc_ribbon"/>
</dbReference>
<dbReference type="RefSeq" id="WP_073550015.1">
    <property type="nucleotide sequence ID" value="NZ_CAWMVK010000002.1"/>
</dbReference>
<name>A0A1U7HPG0_9CHRO</name>
<feature type="region of interest" description="Disordered" evidence="1">
    <location>
        <begin position="55"/>
        <end position="89"/>
    </location>
</feature>
<accession>A0A1U7HPG0</accession>
<protein>
    <submittedName>
        <fullName evidence="3">Transcriptional regulator</fullName>
    </submittedName>
</protein>
<gene>
    <name evidence="3" type="ORF">NIES1031_13790</name>
</gene>
<dbReference type="OrthoDB" id="9813321at2"/>
<evidence type="ECO:0000259" key="2">
    <source>
        <dbReference type="SMART" id="SM00834"/>
    </source>
</evidence>
<dbReference type="Proteomes" id="UP000185984">
    <property type="component" value="Unassembled WGS sequence"/>
</dbReference>
<feature type="compositionally biased region" description="Basic residues" evidence="1">
    <location>
        <begin position="73"/>
        <end position="83"/>
    </location>
</feature>
<evidence type="ECO:0000313" key="4">
    <source>
        <dbReference type="Proteomes" id="UP000185984"/>
    </source>
</evidence>
<evidence type="ECO:0000313" key="3">
    <source>
        <dbReference type="EMBL" id="OKH25438.1"/>
    </source>
</evidence>
<organism evidence="3 4">
    <name type="scientific">Chroogloeocystis siderophila 5.2 s.c.1</name>
    <dbReference type="NCBI Taxonomy" id="247279"/>
    <lineage>
        <taxon>Bacteria</taxon>
        <taxon>Bacillati</taxon>
        <taxon>Cyanobacteriota</taxon>
        <taxon>Cyanophyceae</taxon>
        <taxon>Oscillatoriophycideae</taxon>
        <taxon>Chroococcales</taxon>
        <taxon>Chroococcaceae</taxon>
        <taxon>Chroogloeocystis</taxon>
    </lineage>
</organism>
<dbReference type="SMART" id="SM00834">
    <property type="entry name" value="CxxC_CXXC_SSSS"/>
    <property type="match status" value="1"/>
</dbReference>
<keyword evidence="4" id="KW-1185">Reference proteome</keyword>
<sequence length="89" mass="10215">MPLYEFRCDTCGSFETWRSMAQASEPMLCPSCDTLAQRIYSVAGLILTPSTSLSRRIEQSAEPKVQQRQSQSHSHHHKHHHGRPWMIGH</sequence>